<dbReference type="CDD" id="cd07571">
    <property type="entry name" value="ALP_N-acyl_transferase"/>
    <property type="match status" value="1"/>
</dbReference>
<evidence type="ECO:0000259" key="9">
    <source>
        <dbReference type="PROSITE" id="PS50263"/>
    </source>
</evidence>
<keyword evidence="3" id="KW-0808">Transferase</keyword>
<dbReference type="EMBL" id="CAEZUA010000013">
    <property type="protein sequence ID" value="CAB4584074.1"/>
    <property type="molecule type" value="Genomic_DNA"/>
</dbReference>
<feature type="domain" description="CN hydrolase" evidence="9">
    <location>
        <begin position="202"/>
        <end position="443"/>
    </location>
</feature>
<dbReference type="Gene3D" id="3.60.110.10">
    <property type="entry name" value="Carbon-nitrogen hydrolase"/>
    <property type="match status" value="1"/>
</dbReference>
<dbReference type="HAMAP" id="MF_01148">
    <property type="entry name" value="Lnt"/>
    <property type="match status" value="1"/>
</dbReference>
<evidence type="ECO:0000256" key="3">
    <source>
        <dbReference type="ARBA" id="ARBA00022679"/>
    </source>
</evidence>
<evidence type="ECO:0000256" key="1">
    <source>
        <dbReference type="ARBA" id="ARBA00004651"/>
    </source>
</evidence>
<evidence type="ECO:0000256" key="5">
    <source>
        <dbReference type="ARBA" id="ARBA00022989"/>
    </source>
</evidence>
<reference evidence="10" key="1">
    <citation type="submission" date="2020-05" db="EMBL/GenBank/DDBJ databases">
        <authorList>
            <person name="Chiriac C."/>
            <person name="Salcher M."/>
            <person name="Ghai R."/>
            <person name="Kavagutti S V."/>
        </authorList>
    </citation>
    <scope>NUCLEOTIDE SEQUENCE</scope>
</reference>
<feature type="transmembrane region" description="Helical" evidence="8">
    <location>
        <begin position="168"/>
        <end position="186"/>
    </location>
</feature>
<evidence type="ECO:0000256" key="4">
    <source>
        <dbReference type="ARBA" id="ARBA00022692"/>
    </source>
</evidence>
<sequence length="480" mass="52510">MVILFTILFAILMSFAFAPLSLWFAAPLAVGLLIYSLQRVHLKQRLALVYLFAFISNAIILHWTSTYVGALPWLILSFLESLFLLPIALVFPLRGWRYPALASLWVALESLMARYPFGGFGWTRIGFTQADAPYKSLASIGGAPALTFTTVLVGIILFAILSKNTAKALLLTLGISVLTLTGLTVASPDHIQSPGKISILAIQGGVPELGLDFNSRAKQVFQNHLSETYKTLASTKEHPDLLLWPENSVDVDPFTNQDVKSALDELANRSNTPIIFGAVRTVPTGYANVSVLWNPTTGPATIYTKIHLTPFGEYIPMRSIANKISPLANDVVDFIPGTQNISHHVGLASIGPVICYELLDDSLLRKVAQNSNIFAVQTNSATFGKSAQSKQELAISRIRAIEHHRNIISISTSGVSAFIDINGAITQETKLDSAASIQKSVELSNGSTFSDKMGWRGEWILIFIPTLAWFIVSRVRLKRS</sequence>
<feature type="transmembrane region" description="Helical" evidence="8">
    <location>
        <begin position="47"/>
        <end position="64"/>
    </location>
</feature>
<keyword evidence="2" id="KW-1003">Cell membrane</keyword>
<dbReference type="PANTHER" id="PTHR38686">
    <property type="entry name" value="APOLIPOPROTEIN N-ACYLTRANSFERASE"/>
    <property type="match status" value="1"/>
</dbReference>
<feature type="transmembrane region" description="Helical" evidence="8">
    <location>
        <begin position="70"/>
        <end position="91"/>
    </location>
</feature>
<evidence type="ECO:0000256" key="7">
    <source>
        <dbReference type="ARBA" id="ARBA00023315"/>
    </source>
</evidence>
<evidence type="ECO:0000256" key="6">
    <source>
        <dbReference type="ARBA" id="ARBA00023136"/>
    </source>
</evidence>
<evidence type="ECO:0000256" key="8">
    <source>
        <dbReference type="SAM" id="Phobius"/>
    </source>
</evidence>
<dbReference type="InterPro" id="IPR003010">
    <property type="entry name" value="C-N_Hydrolase"/>
</dbReference>
<dbReference type="GO" id="GO:0042158">
    <property type="term" value="P:lipoprotein biosynthetic process"/>
    <property type="evidence" value="ECO:0007669"/>
    <property type="project" value="InterPro"/>
</dbReference>
<evidence type="ECO:0000256" key="2">
    <source>
        <dbReference type="ARBA" id="ARBA00022475"/>
    </source>
</evidence>
<dbReference type="AlphaFoldDB" id="A0A6J6FAW3"/>
<dbReference type="InterPro" id="IPR004563">
    <property type="entry name" value="Apolipo_AcylTrfase"/>
</dbReference>
<dbReference type="SUPFAM" id="SSF56317">
    <property type="entry name" value="Carbon-nitrogen hydrolase"/>
    <property type="match status" value="1"/>
</dbReference>
<dbReference type="GO" id="GO:0016410">
    <property type="term" value="F:N-acyltransferase activity"/>
    <property type="evidence" value="ECO:0007669"/>
    <property type="project" value="InterPro"/>
</dbReference>
<dbReference type="GO" id="GO:0005886">
    <property type="term" value="C:plasma membrane"/>
    <property type="evidence" value="ECO:0007669"/>
    <property type="project" value="UniProtKB-SubCell"/>
</dbReference>
<protein>
    <submittedName>
        <fullName evidence="10">Unannotated protein</fullName>
    </submittedName>
</protein>
<dbReference type="Pfam" id="PF20154">
    <property type="entry name" value="LNT_N"/>
    <property type="match status" value="1"/>
</dbReference>
<keyword evidence="5 8" id="KW-1133">Transmembrane helix</keyword>
<feature type="transmembrane region" description="Helical" evidence="8">
    <location>
        <begin position="137"/>
        <end position="161"/>
    </location>
</feature>
<dbReference type="NCBIfam" id="TIGR00546">
    <property type="entry name" value="lnt"/>
    <property type="match status" value="1"/>
</dbReference>
<keyword evidence="7" id="KW-0012">Acyltransferase</keyword>
<feature type="transmembrane region" description="Helical" evidence="8">
    <location>
        <begin position="6"/>
        <end position="35"/>
    </location>
</feature>
<dbReference type="InterPro" id="IPR045378">
    <property type="entry name" value="LNT_N"/>
</dbReference>
<evidence type="ECO:0000313" key="10">
    <source>
        <dbReference type="EMBL" id="CAB4584074.1"/>
    </source>
</evidence>
<dbReference type="PANTHER" id="PTHR38686:SF1">
    <property type="entry name" value="APOLIPOPROTEIN N-ACYLTRANSFERASE"/>
    <property type="match status" value="1"/>
</dbReference>
<dbReference type="InterPro" id="IPR036526">
    <property type="entry name" value="C-N_Hydrolase_sf"/>
</dbReference>
<organism evidence="10">
    <name type="scientific">freshwater metagenome</name>
    <dbReference type="NCBI Taxonomy" id="449393"/>
    <lineage>
        <taxon>unclassified sequences</taxon>
        <taxon>metagenomes</taxon>
        <taxon>ecological metagenomes</taxon>
    </lineage>
</organism>
<keyword evidence="6 8" id="KW-0472">Membrane</keyword>
<gene>
    <name evidence="10" type="ORF">UFOPK1773_00354</name>
</gene>
<name>A0A6J6FAW3_9ZZZZ</name>
<feature type="transmembrane region" description="Helical" evidence="8">
    <location>
        <begin position="459"/>
        <end position="477"/>
    </location>
</feature>
<dbReference type="Pfam" id="PF00795">
    <property type="entry name" value="CN_hydrolase"/>
    <property type="match status" value="1"/>
</dbReference>
<comment type="subcellular location">
    <subcellularLocation>
        <location evidence="1">Cell membrane</location>
        <topology evidence="1">Multi-pass membrane protein</topology>
    </subcellularLocation>
</comment>
<feature type="transmembrane region" description="Helical" evidence="8">
    <location>
        <begin position="98"/>
        <end position="117"/>
    </location>
</feature>
<accession>A0A6J6FAW3</accession>
<dbReference type="PROSITE" id="PS50263">
    <property type="entry name" value="CN_HYDROLASE"/>
    <property type="match status" value="1"/>
</dbReference>
<keyword evidence="4 8" id="KW-0812">Transmembrane</keyword>
<proteinExistence type="inferred from homology"/>